<dbReference type="Gene3D" id="3.40.50.300">
    <property type="entry name" value="P-loop containing nucleotide triphosphate hydrolases"/>
    <property type="match status" value="1"/>
</dbReference>
<dbReference type="EMBL" id="FQZY01000013">
    <property type="protein sequence ID" value="SHJ62625.1"/>
    <property type="molecule type" value="Genomic_DNA"/>
</dbReference>
<name>A0A1M6KUI2_9FIRM</name>
<dbReference type="Proteomes" id="UP000184301">
    <property type="component" value="Unassembled WGS sequence"/>
</dbReference>
<evidence type="ECO:0000313" key="3">
    <source>
        <dbReference type="Proteomes" id="UP000184301"/>
    </source>
</evidence>
<reference evidence="2 3" key="1">
    <citation type="submission" date="2016-11" db="EMBL/GenBank/DDBJ databases">
        <authorList>
            <person name="Jaros S."/>
            <person name="Januszkiewicz K."/>
            <person name="Wedrychowicz H."/>
        </authorList>
    </citation>
    <scope>NUCLEOTIDE SEQUENCE [LARGE SCALE GENOMIC DNA]</scope>
    <source>
        <strain evidence="2 3">DSM 15480</strain>
    </source>
</reference>
<sequence length="145" mass="16258">MLSRLETMVLMGMELPLPAIQRQIASGIDIIVHLGRMRDKSRKVLEIAEILGYENGVIRTQTLYEFREEKGVQRNDTENIRNTGNAENAEDTGGTARPEVPEYAEKAERAENAADAAEGRMHGQLMKICELTQKEKLLAAGYQEI</sequence>
<gene>
    <name evidence="2" type="ORF">SAMN02745243_00990</name>
</gene>
<evidence type="ECO:0000256" key="1">
    <source>
        <dbReference type="SAM" id="MobiDB-lite"/>
    </source>
</evidence>
<evidence type="ECO:0008006" key="4">
    <source>
        <dbReference type="Google" id="ProtNLM"/>
    </source>
</evidence>
<proteinExistence type="predicted"/>
<feature type="region of interest" description="Disordered" evidence="1">
    <location>
        <begin position="69"/>
        <end position="99"/>
    </location>
</feature>
<evidence type="ECO:0000313" key="2">
    <source>
        <dbReference type="EMBL" id="SHJ62625.1"/>
    </source>
</evidence>
<protein>
    <recommendedName>
        <fullName evidence="4">Type II/IV secretion system protein</fullName>
    </recommendedName>
</protein>
<keyword evidence="3" id="KW-1185">Reference proteome</keyword>
<feature type="compositionally biased region" description="Basic and acidic residues" evidence="1">
    <location>
        <begin position="69"/>
        <end position="79"/>
    </location>
</feature>
<dbReference type="InterPro" id="IPR027417">
    <property type="entry name" value="P-loop_NTPase"/>
</dbReference>
<dbReference type="STRING" id="1121950.SAMN02745243_00990"/>
<dbReference type="AlphaFoldDB" id="A0A1M6KUI2"/>
<accession>A0A1M6KUI2</accession>
<organism evidence="2 3">
    <name type="scientific">Hespellia stercorisuis DSM 15480</name>
    <dbReference type="NCBI Taxonomy" id="1121950"/>
    <lineage>
        <taxon>Bacteria</taxon>
        <taxon>Bacillati</taxon>
        <taxon>Bacillota</taxon>
        <taxon>Clostridia</taxon>
        <taxon>Lachnospirales</taxon>
        <taxon>Lachnospiraceae</taxon>
        <taxon>Hespellia</taxon>
    </lineage>
</organism>